<feature type="signal peptide" evidence="2">
    <location>
        <begin position="1"/>
        <end position="23"/>
    </location>
</feature>
<reference evidence="3" key="1">
    <citation type="journal article" date="2020" name="mSystems">
        <title>Genome- and Community-Level Interaction Insights into Carbon Utilization and Element Cycling Functions of Hydrothermarchaeota in Hydrothermal Sediment.</title>
        <authorList>
            <person name="Zhou Z."/>
            <person name="Liu Y."/>
            <person name="Xu W."/>
            <person name="Pan J."/>
            <person name="Luo Z.H."/>
            <person name="Li M."/>
        </authorList>
    </citation>
    <scope>NUCLEOTIDE SEQUENCE [LARGE SCALE GENOMIC DNA]</scope>
    <source>
        <strain evidence="3">SpSt-767</strain>
    </source>
</reference>
<evidence type="ECO:0000256" key="1">
    <source>
        <dbReference type="SAM" id="MobiDB-lite"/>
    </source>
</evidence>
<accession>A0A7V6A4I5</accession>
<keyword evidence="2" id="KW-0732">Signal</keyword>
<feature type="region of interest" description="Disordered" evidence="1">
    <location>
        <begin position="35"/>
        <end position="110"/>
    </location>
</feature>
<proteinExistence type="predicted"/>
<sequence>MKQLLSVLTAAVCLLVLPGSGWAVPDSGIPSMLETPHPIAVPASQPAPRAPEVETSKPAAPVSIRPKTPKKAQVKTGKQKATIAGKKKATKTAKKKGAAAKSRSKVAANR</sequence>
<evidence type="ECO:0000313" key="3">
    <source>
        <dbReference type="EMBL" id="HHS30157.1"/>
    </source>
</evidence>
<name>A0A7V6A4I5_9BACT</name>
<feature type="compositionally biased region" description="Low complexity" evidence="1">
    <location>
        <begin position="75"/>
        <end position="84"/>
    </location>
</feature>
<evidence type="ECO:0000256" key="2">
    <source>
        <dbReference type="SAM" id="SignalP"/>
    </source>
</evidence>
<dbReference type="EMBL" id="DTGR01000170">
    <property type="protein sequence ID" value="HHS30157.1"/>
    <property type="molecule type" value="Genomic_DNA"/>
</dbReference>
<organism evidence="3">
    <name type="scientific">Desulfobacca acetoxidans</name>
    <dbReference type="NCBI Taxonomy" id="60893"/>
    <lineage>
        <taxon>Bacteria</taxon>
        <taxon>Pseudomonadati</taxon>
        <taxon>Thermodesulfobacteriota</taxon>
        <taxon>Desulfobaccia</taxon>
        <taxon>Desulfobaccales</taxon>
        <taxon>Desulfobaccaceae</taxon>
        <taxon>Desulfobacca</taxon>
    </lineage>
</organism>
<feature type="chain" id="PRO_5030624665" evidence="2">
    <location>
        <begin position="24"/>
        <end position="110"/>
    </location>
</feature>
<dbReference type="AlphaFoldDB" id="A0A7V6A4I5"/>
<comment type="caution">
    <text evidence="3">The sequence shown here is derived from an EMBL/GenBank/DDBJ whole genome shotgun (WGS) entry which is preliminary data.</text>
</comment>
<feature type="compositionally biased region" description="Basic residues" evidence="1">
    <location>
        <begin position="85"/>
        <end position="104"/>
    </location>
</feature>
<gene>
    <name evidence="3" type="ORF">ENV52_10705</name>
</gene>
<protein>
    <submittedName>
        <fullName evidence="3">Uncharacterized protein</fullName>
    </submittedName>
</protein>